<dbReference type="PaxDb" id="523841-HFX_2999"/>
<dbReference type="AlphaFoldDB" id="I3R8V3"/>
<name>I3R8V3_HALMT</name>
<sequence length="225" mass="26411">MGNLHSKITNGEYSIEIKETRVGRLAALNKGGERTLTETEHKELQELLSEYQDIILKLWDAYNEEDDKYLSTWRMGKIYKEEVREDEHREMDILTPLLPFVDSKENRASYLYQRFYEVFPDKKWDKKDAPMTIAELAQKVGPEEARRIYDENIRDANTSITRDEIRAWDDIQKETDDPTLEQLVEKAVGRVRNPDAKNIKNIYRLLGRNDFPSDQKIAAALQEAQ</sequence>
<organism evidence="1 5">
    <name type="scientific">Haloferax mediterranei (strain ATCC 33500 / DSM 1411 / JCM 8866 / NBRC 14739 / NCIMB 2177 / R-4)</name>
    <name type="common">Halobacterium mediterranei</name>
    <dbReference type="NCBI Taxonomy" id="523841"/>
    <lineage>
        <taxon>Archaea</taxon>
        <taxon>Methanobacteriati</taxon>
        <taxon>Methanobacteriota</taxon>
        <taxon>Stenosarchaea group</taxon>
        <taxon>Halobacteria</taxon>
        <taxon>Halobacteriales</taxon>
        <taxon>Haloferacaceae</taxon>
        <taxon>Haloferax</taxon>
    </lineage>
</organism>
<gene>
    <name evidence="1" type="ordered locus">HFX_2999</name>
    <name evidence="2" type="ORF">BM92_09470</name>
    <name evidence="3" type="ORF">C439_10550</name>
    <name evidence="4" type="ORF">E6P09_02930</name>
</gene>
<proteinExistence type="predicted"/>
<dbReference type="STRING" id="523841.HFX_2999"/>
<evidence type="ECO:0000313" key="5">
    <source>
        <dbReference type="Proteomes" id="UP000006469"/>
    </source>
</evidence>
<keyword evidence="6" id="KW-1185">Reference proteome</keyword>
<dbReference type="Proteomes" id="UP000299011">
    <property type="component" value="Chromosome"/>
</dbReference>
<evidence type="ECO:0000313" key="1">
    <source>
        <dbReference type="EMBL" id="AFK20663.1"/>
    </source>
</evidence>
<dbReference type="EMBL" id="CP007551">
    <property type="protein sequence ID" value="AHZ22853.1"/>
    <property type="molecule type" value="Genomic_DNA"/>
</dbReference>
<dbReference type="PATRIC" id="fig|523841.21.peg.2139"/>
<dbReference type="EMBL" id="CP001868">
    <property type="protein sequence ID" value="AFK20663.1"/>
    <property type="molecule type" value="Genomic_DNA"/>
</dbReference>
<evidence type="ECO:0000313" key="2">
    <source>
        <dbReference type="EMBL" id="AHZ22853.1"/>
    </source>
</evidence>
<accession>I3R8V3</accession>
<dbReference type="Proteomes" id="UP000027075">
    <property type="component" value="Chromosome"/>
</dbReference>
<reference evidence="1 5" key="2">
    <citation type="journal article" date="2012" name="J. Bacteriol.">
        <title>Complete genome sequence of the metabolically versatile halophilic archaeon Haloferax mediterranei, a poly(3-hydroxybutyrate-co-3-hydroxyvalerate) producer.</title>
        <authorList>
            <person name="Han J."/>
            <person name="Zhang F."/>
            <person name="Hou J."/>
            <person name="Liu X."/>
            <person name="Li M."/>
            <person name="Liu H."/>
            <person name="Cai L."/>
            <person name="Zhang B."/>
            <person name="Chen Y."/>
            <person name="Zhou J."/>
            <person name="Hu S."/>
            <person name="Xiang H."/>
        </authorList>
    </citation>
    <scope>NUCLEOTIDE SEQUENCE [LARGE SCALE GENOMIC DNA]</scope>
    <source>
        <strain evidence="5">ATCC 33500 / DSM 1411 / JCM 8866 / NBRC 14739 / NCIMB 2177 / R-4</strain>
        <strain evidence="1">CGMCC 1.2087</strain>
    </source>
</reference>
<reference evidence="1" key="1">
    <citation type="journal article" date="2012" name="Appl. Environ. Microbiol.">
        <title>Identification of the haloarchaeal phasin (PhaP) that functions in polyhydroxyalkanoate accumulation and granule formation in Haloferax mediterranei.</title>
        <authorList>
            <person name="Cai S."/>
            <person name="Cai L."/>
            <person name="Liu H."/>
            <person name="Liu X."/>
            <person name="Han J."/>
            <person name="Zhou J."/>
            <person name="Xiang H."/>
        </authorList>
    </citation>
    <scope>NUCLEOTIDE SEQUENCE</scope>
    <source>
        <strain evidence="1">CGMCC 1.2087</strain>
    </source>
</reference>
<dbReference type="HOGENOM" id="CLU_1227631_0_0_2"/>
<evidence type="ECO:0000313" key="3">
    <source>
        <dbReference type="EMBL" id="EMA03017.1"/>
    </source>
</evidence>
<dbReference type="Proteomes" id="UP000011603">
    <property type="component" value="Unassembled WGS sequence"/>
</dbReference>
<evidence type="ECO:0000313" key="8">
    <source>
        <dbReference type="Proteomes" id="UP000299011"/>
    </source>
</evidence>
<dbReference type="OrthoDB" id="384994at2157"/>
<dbReference type="EMBL" id="CP039139">
    <property type="protein sequence ID" value="QCQ76568.1"/>
    <property type="molecule type" value="Genomic_DNA"/>
</dbReference>
<reference evidence="3 6" key="3">
    <citation type="journal article" date="2014" name="PLoS Genet.">
        <title>Phylogenetically driven sequencing of extremely halophilic archaea reveals strategies for static and dynamic osmo-response.</title>
        <authorList>
            <person name="Becker E.A."/>
            <person name="Seitzer P.M."/>
            <person name="Tritt A."/>
            <person name="Larsen D."/>
            <person name="Krusor M."/>
            <person name="Yao A.I."/>
            <person name="Wu D."/>
            <person name="Madern D."/>
            <person name="Eisen J.A."/>
            <person name="Darling A.E."/>
            <person name="Facciotti M.T."/>
        </authorList>
    </citation>
    <scope>NUCLEOTIDE SEQUENCE [LARGE SCALE GENOMIC DNA]</scope>
    <source>
        <strain evidence="3">ATCC 33500</strain>
        <strain evidence="6">ATCC 33500 / DSM 1411 / JCM 8866 / NBRC 14739 / NCIMB 2177 / R-4</strain>
    </source>
</reference>
<reference evidence="4 8" key="6">
    <citation type="submission" date="2019-04" db="EMBL/GenBank/DDBJ databases">
        <title>Methylomes of two halophilic Archaea, Haloarcula marismortui and Haloferax mediterranei.</title>
        <authorList>
            <person name="DasSarma S."/>
            <person name="DasSarma P."/>
            <person name="DasSarma S."/>
            <person name="Fomenkov A."/>
            <person name="Vincze T."/>
            <person name="Anton B.P."/>
            <person name="Roberts R.J."/>
        </authorList>
    </citation>
    <scope>NUCLEOTIDE SEQUENCE [LARGE SCALE GENOMIC DNA]</scope>
    <source>
        <strain evidence="4">ATCC 33500</strain>
        <strain evidence="8">ATCC 33500 / DSM 1411 / JCM 8866 / NBRC 14739 / NCIMB 2177 / R-4</strain>
    </source>
</reference>
<evidence type="ECO:0000313" key="6">
    <source>
        <dbReference type="Proteomes" id="UP000011603"/>
    </source>
</evidence>
<dbReference type="Proteomes" id="UP000006469">
    <property type="component" value="Chromosome"/>
</dbReference>
<protein>
    <submittedName>
        <fullName evidence="1">Uncharacterized protein</fullName>
    </submittedName>
</protein>
<dbReference type="KEGG" id="hme:HFX_2999"/>
<evidence type="ECO:0000313" key="7">
    <source>
        <dbReference type="Proteomes" id="UP000027075"/>
    </source>
</evidence>
<reference evidence="2 7" key="4">
    <citation type="submission" date="2014-04" db="EMBL/GenBank/DDBJ databases">
        <title>Transcriptional profiles of Haloferax mediterranei on the basis of nitrogen availability.</title>
        <authorList>
            <person name="Bautista V."/>
        </authorList>
    </citation>
    <scope>NUCLEOTIDE SEQUENCE [LARGE SCALE GENOMIC DNA]</scope>
    <source>
        <strain evidence="2">ATCC 33500</strain>
        <strain evidence="7">ATCC 33500 / DSM 1411 / JCM 8866 / NBRC 14739 / NCIMB 2177 / R-4</strain>
    </source>
</reference>
<reference evidence="1" key="5">
    <citation type="submission" date="2014-05" db="EMBL/GenBank/DDBJ databases">
        <authorList>
            <person name="Wang L."/>
            <person name="Yang H."/>
            <person name="Xiang H."/>
        </authorList>
    </citation>
    <scope>NUCLEOTIDE SEQUENCE</scope>
    <source>
        <strain evidence="1">CGMCC 1.2087</strain>
    </source>
</reference>
<evidence type="ECO:0000313" key="4">
    <source>
        <dbReference type="EMBL" id="QCQ76568.1"/>
    </source>
</evidence>
<dbReference type="EMBL" id="AOLO01000007">
    <property type="protein sequence ID" value="EMA03017.1"/>
    <property type="molecule type" value="Genomic_DNA"/>
</dbReference>